<accession>A0AAV1K8A2</accession>
<protein>
    <submittedName>
        <fullName evidence="2">Uncharacterized protein</fullName>
    </submittedName>
</protein>
<evidence type="ECO:0000313" key="2">
    <source>
        <dbReference type="EMBL" id="CAK1578292.1"/>
    </source>
</evidence>
<gene>
    <name evidence="2" type="ORF">PARMNEM_LOCUS389</name>
</gene>
<dbReference type="Proteomes" id="UP001314205">
    <property type="component" value="Unassembled WGS sequence"/>
</dbReference>
<sequence length="165" mass="18871">MGPLKTYYSEEIRMWIRNHNRPLSPYDIVELFRRLSSYLKVQTGEIAANGFRVTGLWPLNKNIFSEIDYLAAQQDAVKDGCTINATPTKSSSQSKESSTNDARPPDNRLILTETSVTPRQDTEFDPEPSTSRLSRSTLSRPMTSAQCQIKKERFLIEEEKQLLLK</sequence>
<feature type="compositionally biased region" description="Low complexity" evidence="1">
    <location>
        <begin position="128"/>
        <end position="144"/>
    </location>
</feature>
<comment type="caution">
    <text evidence="2">The sequence shown here is derived from an EMBL/GenBank/DDBJ whole genome shotgun (WGS) entry which is preliminary data.</text>
</comment>
<organism evidence="2 3">
    <name type="scientific">Parnassius mnemosyne</name>
    <name type="common">clouded apollo</name>
    <dbReference type="NCBI Taxonomy" id="213953"/>
    <lineage>
        <taxon>Eukaryota</taxon>
        <taxon>Metazoa</taxon>
        <taxon>Ecdysozoa</taxon>
        <taxon>Arthropoda</taxon>
        <taxon>Hexapoda</taxon>
        <taxon>Insecta</taxon>
        <taxon>Pterygota</taxon>
        <taxon>Neoptera</taxon>
        <taxon>Endopterygota</taxon>
        <taxon>Lepidoptera</taxon>
        <taxon>Glossata</taxon>
        <taxon>Ditrysia</taxon>
        <taxon>Papilionoidea</taxon>
        <taxon>Papilionidae</taxon>
        <taxon>Parnassiinae</taxon>
        <taxon>Parnassini</taxon>
        <taxon>Parnassius</taxon>
        <taxon>Driopa</taxon>
    </lineage>
</organism>
<feature type="region of interest" description="Disordered" evidence="1">
    <location>
        <begin position="82"/>
        <end position="145"/>
    </location>
</feature>
<evidence type="ECO:0000313" key="3">
    <source>
        <dbReference type="Proteomes" id="UP001314205"/>
    </source>
</evidence>
<proteinExistence type="predicted"/>
<dbReference type="EMBL" id="CAVLGL010000001">
    <property type="protein sequence ID" value="CAK1578292.1"/>
    <property type="molecule type" value="Genomic_DNA"/>
</dbReference>
<dbReference type="AlphaFoldDB" id="A0AAV1K8A2"/>
<name>A0AAV1K8A2_9NEOP</name>
<evidence type="ECO:0000256" key="1">
    <source>
        <dbReference type="SAM" id="MobiDB-lite"/>
    </source>
</evidence>
<keyword evidence="3" id="KW-1185">Reference proteome</keyword>
<reference evidence="2 3" key="1">
    <citation type="submission" date="2023-11" db="EMBL/GenBank/DDBJ databases">
        <authorList>
            <person name="Hedman E."/>
            <person name="Englund M."/>
            <person name="Stromberg M."/>
            <person name="Nyberg Akerstrom W."/>
            <person name="Nylinder S."/>
            <person name="Jareborg N."/>
            <person name="Kallberg Y."/>
            <person name="Kronander E."/>
        </authorList>
    </citation>
    <scope>NUCLEOTIDE SEQUENCE [LARGE SCALE GENOMIC DNA]</scope>
</reference>